<comment type="caution">
    <text evidence="1">The sequence shown here is derived from an EMBL/GenBank/DDBJ whole genome shotgun (WGS) entry which is preliminary data.</text>
</comment>
<proteinExistence type="predicted"/>
<reference evidence="1" key="1">
    <citation type="journal article" date="2022" name="bioRxiv">
        <title>Sequencing and chromosome-scale assembly of the giantPleurodeles waltlgenome.</title>
        <authorList>
            <person name="Brown T."/>
            <person name="Elewa A."/>
            <person name="Iarovenko S."/>
            <person name="Subramanian E."/>
            <person name="Araus A.J."/>
            <person name="Petzold A."/>
            <person name="Susuki M."/>
            <person name="Suzuki K.-i.T."/>
            <person name="Hayashi T."/>
            <person name="Toyoda A."/>
            <person name="Oliveira C."/>
            <person name="Osipova E."/>
            <person name="Leigh N.D."/>
            <person name="Simon A."/>
            <person name="Yun M.H."/>
        </authorList>
    </citation>
    <scope>NUCLEOTIDE SEQUENCE</scope>
    <source>
        <strain evidence="1">20211129_DDA</strain>
        <tissue evidence="1">Liver</tissue>
    </source>
</reference>
<gene>
    <name evidence="1" type="ORF">NDU88_006162</name>
</gene>
<dbReference type="EMBL" id="JANPWB010000007">
    <property type="protein sequence ID" value="KAJ1174340.1"/>
    <property type="molecule type" value="Genomic_DNA"/>
</dbReference>
<evidence type="ECO:0000313" key="1">
    <source>
        <dbReference type="EMBL" id="KAJ1174340.1"/>
    </source>
</evidence>
<evidence type="ECO:0000313" key="2">
    <source>
        <dbReference type="Proteomes" id="UP001066276"/>
    </source>
</evidence>
<accession>A0AAV7TCN9</accession>
<organism evidence="1 2">
    <name type="scientific">Pleurodeles waltl</name>
    <name type="common">Iberian ribbed newt</name>
    <dbReference type="NCBI Taxonomy" id="8319"/>
    <lineage>
        <taxon>Eukaryota</taxon>
        <taxon>Metazoa</taxon>
        <taxon>Chordata</taxon>
        <taxon>Craniata</taxon>
        <taxon>Vertebrata</taxon>
        <taxon>Euteleostomi</taxon>
        <taxon>Amphibia</taxon>
        <taxon>Batrachia</taxon>
        <taxon>Caudata</taxon>
        <taxon>Salamandroidea</taxon>
        <taxon>Salamandridae</taxon>
        <taxon>Pleurodelinae</taxon>
        <taxon>Pleurodeles</taxon>
    </lineage>
</organism>
<keyword evidence="2" id="KW-1185">Reference proteome</keyword>
<sequence length="111" mass="12015">MRRGPCGVRELNITAKPRSSGGASMAKWHAEEHIVHQSAYECLEVIRLTGVVWRVPEALRSIGGWAVGAEWSVLYVAPTGEVSSTHLGVSWGQSGCPRRRVLPQGLKVGTP</sequence>
<protein>
    <submittedName>
        <fullName evidence="1">Uncharacterized protein</fullName>
    </submittedName>
</protein>
<name>A0AAV7TCN9_PLEWA</name>
<dbReference type="Proteomes" id="UP001066276">
    <property type="component" value="Chromosome 4_1"/>
</dbReference>
<dbReference type="AlphaFoldDB" id="A0AAV7TCN9"/>